<dbReference type="InterPro" id="IPR012337">
    <property type="entry name" value="RNaseH-like_sf"/>
</dbReference>
<accession>A0A9Q3C8J6</accession>
<dbReference type="Proteomes" id="UP000765509">
    <property type="component" value="Unassembled WGS sequence"/>
</dbReference>
<keyword evidence="2" id="KW-1185">Reference proteome</keyword>
<dbReference type="SUPFAM" id="SSF53098">
    <property type="entry name" value="Ribonuclease H-like"/>
    <property type="match status" value="1"/>
</dbReference>
<reference evidence="1" key="1">
    <citation type="submission" date="2021-03" db="EMBL/GenBank/DDBJ databases">
        <title>Draft genome sequence of rust myrtle Austropuccinia psidii MF-1, a brazilian biotype.</title>
        <authorList>
            <person name="Quecine M.C."/>
            <person name="Pachon D.M.R."/>
            <person name="Bonatelli M.L."/>
            <person name="Correr F.H."/>
            <person name="Franceschini L.M."/>
            <person name="Leite T.F."/>
            <person name="Margarido G.R.A."/>
            <person name="Almeida C.A."/>
            <person name="Ferrarezi J.A."/>
            <person name="Labate C.A."/>
        </authorList>
    </citation>
    <scope>NUCLEOTIDE SEQUENCE</scope>
    <source>
        <strain evidence="1">MF-1</strain>
    </source>
</reference>
<protein>
    <submittedName>
        <fullName evidence="1">Uncharacterized protein</fullName>
    </submittedName>
</protein>
<dbReference type="GO" id="GO:0003676">
    <property type="term" value="F:nucleic acid binding"/>
    <property type="evidence" value="ECO:0007669"/>
    <property type="project" value="InterPro"/>
</dbReference>
<dbReference type="InterPro" id="IPR036397">
    <property type="entry name" value="RNaseH_sf"/>
</dbReference>
<evidence type="ECO:0000313" key="2">
    <source>
        <dbReference type="Proteomes" id="UP000765509"/>
    </source>
</evidence>
<comment type="caution">
    <text evidence="1">The sequence shown here is derived from an EMBL/GenBank/DDBJ whole genome shotgun (WGS) entry which is preliminary data.</text>
</comment>
<sequence length="162" mass="18366">MAPSFQELLSDYISNYGFPPEVAIFLDNQAALKSITLPTRKSPGKNLTIKIFNKFQTWSPCMLINLYCCPGNIRIQQNKEVDKLAKEEANSMTPSHHTLDCTSISRLKQIKNQCAKTPPIFSEIETLWVKFKTPPKPIIQALDQLEKALQPPSINYAPKMFP</sequence>
<dbReference type="EMBL" id="AVOT02005192">
    <property type="protein sequence ID" value="MBW0478453.1"/>
    <property type="molecule type" value="Genomic_DNA"/>
</dbReference>
<organism evidence="1 2">
    <name type="scientific">Austropuccinia psidii MF-1</name>
    <dbReference type="NCBI Taxonomy" id="1389203"/>
    <lineage>
        <taxon>Eukaryota</taxon>
        <taxon>Fungi</taxon>
        <taxon>Dikarya</taxon>
        <taxon>Basidiomycota</taxon>
        <taxon>Pucciniomycotina</taxon>
        <taxon>Pucciniomycetes</taxon>
        <taxon>Pucciniales</taxon>
        <taxon>Sphaerophragmiaceae</taxon>
        <taxon>Austropuccinia</taxon>
    </lineage>
</organism>
<gene>
    <name evidence="1" type="ORF">O181_018168</name>
</gene>
<proteinExistence type="predicted"/>
<dbReference type="AlphaFoldDB" id="A0A9Q3C8J6"/>
<dbReference type="Gene3D" id="3.30.420.10">
    <property type="entry name" value="Ribonuclease H-like superfamily/Ribonuclease H"/>
    <property type="match status" value="1"/>
</dbReference>
<name>A0A9Q3C8J6_9BASI</name>
<evidence type="ECO:0000313" key="1">
    <source>
        <dbReference type="EMBL" id="MBW0478453.1"/>
    </source>
</evidence>